<reference evidence="12" key="1">
    <citation type="journal article" date="2020" name="mSystems">
        <title>Genome- and Community-Level Interaction Insights into Carbon Utilization and Element Cycling Functions of Hydrothermarchaeota in Hydrothermal Sediment.</title>
        <authorList>
            <person name="Zhou Z."/>
            <person name="Liu Y."/>
            <person name="Xu W."/>
            <person name="Pan J."/>
            <person name="Luo Z.H."/>
            <person name="Li M."/>
        </authorList>
    </citation>
    <scope>NUCLEOTIDE SEQUENCE [LARGE SCALE GENOMIC DNA]</scope>
    <source>
        <strain evidence="12">SpSt-477</strain>
    </source>
</reference>
<dbReference type="PANTHER" id="PTHR43707">
    <property type="entry name" value="HISTIDYL-TRNA SYNTHETASE"/>
    <property type="match status" value="1"/>
</dbReference>
<keyword evidence="4 9" id="KW-0547">Nucleotide-binding</keyword>
<evidence type="ECO:0000313" key="12">
    <source>
        <dbReference type="EMBL" id="HGU33838.1"/>
    </source>
</evidence>
<dbReference type="SUPFAM" id="SSF55681">
    <property type="entry name" value="Class II aaRS and biotin synthetases"/>
    <property type="match status" value="1"/>
</dbReference>
<evidence type="ECO:0000256" key="10">
    <source>
        <dbReference type="PIRSR" id="PIRSR001549-1"/>
    </source>
</evidence>
<dbReference type="InterPro" id="IPR006195">
    <property type="entry name" value="aa-tRNA-synth_II"/>
</dbReference>
<keyword evidence="5 9" id="KW-0067">ATP-binding</keyword>
<evidence type="ECO:0000256" key="2">
    <source>
        <dbReference type="ARBA" id="ARBA00011738"/>
    </source>
</evidence>
<evidence type="ECO:0000256" key="6">
    <source>
        <dbReference type="ARBA" id="ARBA00022917"/>
    </source>
</evidence>
<evidence type="ECO:0000256" key="5">
    <source>
        <dbReference type="ARBA" id="ARBA00022840"/>
    </source>
</evidence>
<organism evidence="12">
    <name type="scientific">Desulfatirhabdium butyrativorans</name>
    <dbReference type="NCBI Taxonomy" id="340467"/>
    <lineage>
        <taxon>Bacteria</taxon>
        <taxon>Pseudomonadati</taxon>
        <taxon>Thermodesulfobacteriota</taxon>
        <taxon>Desulfobacteria</taxon>
        <taxon>Desulfobacterales</taxon>
        <taxon>Desulfatirhabdiaceae</taxon>
        <taxon>Desulfatirhabdium</taxon>
    </lineage>
</organism>
<keyword evidence="3 9" id="KW-0436">Ligase</keyword>
<dbReference type="Pfam" id="PF03129">
    <property type="entry name" value="HGTP_anticodon"/>
    <property type="match status" value="1"/>
</dbReference>
<dbReference type="CDD" id="cd00773">
    <property type="entry name" value="HisRS-like_core"/>
    <property type="match status" value="1"/>
</dbReference>
<feature type="binding site" evidence="10">
    <location>
        <position position="129"/>
    </location>
    <ligand>
        <name>L-histidine</name>
        <dbReference type="ChEBI" id="CHEBI:57595"/>
    </ligand>
</feature>
<dbReference type="PANTHER" id="PTHR43707:SF1">
    <property type="entry name" value="HISTIDINE--TRNA LIGASE, MITOCHONDRIAL-RELATED"/>
    <property type="match status" value="1"/>
</dbReference>
<feature type="binding site" evidence="10">
    <location>
        <begin position="80"/>
        <end position="82"/>
    </location>
    <ligand>
        <name>L-histidine</name>
        <dbReference type="ChEBI" id="CHEBI:57595"/>
    </ligand>
</feature>
<proteinExistence type="inferred from homology"/>
<dbReference type="PIRSF" id="PIRSF001549">
    <property type="entry name" value="His-tRNA_synth"/>
    <property type="match status" value="1"/>
</dbReference>
<protein>
    <recommendedName>
        <fullName evidence="9">Histidine--tRNA ligase</fullName>
        <ecNumber evidence="9">6.1.1.21</ecNumber>
    </recommendedName>
    <alternativeName>
        <fullName evidence="9">Histidyl-tRNA synthetase</fullName>
        <shortName evidence="9">HisRS</shortName>
    </alternativeName>
</protein>
<dbReference type="HAMAP" id="MF_00127">
    <property type="entry name" value="His_tRNA_synth"/>
    <property type="match status" value="1"/>
</dbReference>
<dbReference type="InterPro" id="IPR041715">
    <property type="entry name" value="HisRS-like_core"/>
</dbReference>
<dbReference type="InterPro" id="IPR036621">
    <property type="entry name" value="Anticodon-bd_dom_sf"/>
</dbReference>
<dbReference type="Gene3D" id="3.40.50.800">
    <property type="entry name" value="Anticodon-binding domain"/>
    <property type="match status" value="1"/>
</dbReference>
<comment type="similarity">
    <text evidence="1 9">Belongs to the class-II aminoacyl-tRNA synthetase family.</text>
</comment>
<dbReference type="InterPro" id="IPR004154">
    <property type="entry name" value="Anticodon-bd"/>
</dbReference>
<comment type="subcellular location">
    <subcellularLocation>
        <location evidence="9">Cytoplasm</location>
    </subcellularLocation>
</comment>
<evidence type="ECO:0000256" key="3">
    <source>
        <dbReference type="ARBA" id="ARBA00022598"/>
    </source>
</evidence>
<dbReference type="PROSITE" id="PS50862">
    <property type="entry name" value="AA_TRNA_LIGASE_II"/>
    <property type="match status" value="1"/>
</dbReference>
<feature type="binding site" evidence="10">
    <location>
        <position position="256"/>
    </location>
    <ligand>
        <name>L-histidine</name>
        <dbReference type="ChEBI" id="CHEBI:57595"/>
    </ligand>
</feature>
<dbReference type="SUPFAM" id="SSF52954">
    <property type="entry name" value="Class II aaRS ABD-related"/>
    <property type="match status" value="1"/>
</dbReference>
<keyword evidence="9" id="KW-0963">Cytoplasm</keyword>
<accession>A0A7C4W1G7</accession>
<dbReference type="GO" id="GO:0006427">
    <property type="term" value="P:histidyl-tRNA aminoacylation"/>
    <property type="evidence" value="ECO:0007669"/>
    <property type="project" value="UniProtKB-UniRule"/>
</dbReference>
<dbReference type="EC" id="6.1.1.21" evidence="9"/>
<dbReference type="GO" id="GO:0005737">
    <property type="term" value="C:cytoplasm"/>
    <property type="evidence" value="ECO:0007669"/>
    <property type="project" value="UniProtKB-SubCell"/>
</dbReference>
<comment type="caution">
    <text evidence="12">The sequence shown here is derived from an EMBL/GenBank/DDBJ whole genome shotgun (WGS) entry which is preliminary data.</text>
</comment>
<dbReference type="InterPro" id="IPR045864">
    <property type="entry name" value="aa-tRNA-synth_II/BPL/LPL"/>
</dbReference>
<dbReference type="EMBL" id="DSUH01000308">
    <property type="protein sequence ID" value="HGU33838.1"/>
    <property type="molecule type" value="Genomic_DNA"/>
</dbReference>
<dbReference type="GO" id="GO:0004821">
    <property type="term" value="F:histidine-tRNA ligase activity"/>
    <property type="evidence" value="ECO:0007669"/>
    <property type="project" value="UniProtKB-UniRule"/>
</dbReference>
<feature type="domain" description="Aminoacyl-transfer RNA synthetases class-II family profile" evidence="11">
    <location>
        <begin position="1"/>
        <end position="324"/>
    </location>
</feature>
<feature type="binding site" evidence="10">
    <location>
        <position position="125"/>
    </location>
    <ligand>
        <name>L-histidine</name>
        <dbReference type="ChEBI" id="CHEBI:57595"/>
    </ligand>
</feature>
<dbReference type="InterPro" id="IPR004516">
    <property type="entry name" value="HisRS/HisZ"/>
</dbReference>
<evidence type="ECO:0000259" key="11">
    <source>
        <dbReference type="PROSITE" id="PS50862"/>
    </source>
</evidence>
<evidence type="ECO:0000256" key="4">
    <source>
        <dbReference type="ARBA" id="ARBA00022741"/>
    </source>
</evidence>
<evidence type="ECO:0000256" key="7">
    <source>
        <dbReference type="ARBA" id="ARBA00023146"/>
    </source>
</evidence>
<dbReference type="Gene3D" id="3.30.930.10">
    <property type="entry name" value="Bira Bifunctional Protein, Domain 2"/>
    <property type="match status" value="1"/>
</dbReference>
<comment type="subunit">
    <text evidence="2 9">Homodimer.</text>
</comment>
<feature type="binding site" evidence="10">
    <location>
        <position position="111"/>
    </location>
    <ligand>
        <name>L-histidine</name>
        <dbReference type="ChEBI" id="CHEBI:57595"/>
    </ligand>
</feature>
<name>A0A7C4W1G7_9BACT</name>
<dbReference type="InterPro" id="IPR015807">
    <property type="entry name" value="His-tRNA-ligase"/>
</dbReference>
<feature type="binding site" evidence="10">
    <location>
        <begin position="260"/>
        <end position="261"/>
    </location>
    <ligand>
        <name>L-histidine</name>
        <dbReference type="ChEBI" id="CHEBI:57595"/>
    </ligand>
</feature>
<dbReference type="AlphaFoldDB" id="A0A7C4W1G7"/>
<dbReference type="GO" id="GO:0005524">
    <property type="term" value="F:ATP binding"/>
    <property type="evidence" value="ECO:0007669"/>
    <property type="project" value="UniProtKB-UniRule"/>
</dbReference>
<dbReference type="NCBIfam" id="TIGR00442">
    <property type="entry name" value="hisS"/>
    <property type="match status" value="1"/>
</dbReference>
<evidence type="ECO:0000256" key="1">
    <source>
        <dbReference type="ARBA" id="ARBA00008226"/>
    </source>
</evidence>
<sequence>MIQSIRGFRDILPGETERWRTIEKTASELLEFFGFREIRIPVLEKTELFCRSIGETTDIVEKEMYTFPDRKGDMLTLRPEATASVVRAYIQHQLFAATPVQKLYTIGPMFRRERPQKGRYRQFYQINAEVFGIASPLVDAQILFMLTSLLDRLGILDCTVHLNSLGCPACRAGFKDSLKTMLHDRLDRLCEDCRKRADRNPLRVLDCKVPGCREALQDSPSMIDHLCDDCREHFDAVRRHLEALSVPYTLDHRLVRGLDYYTRTTFEIQTAHLGAQSAVIGGGRYDGLVKALGGPEIPGIGFAIGLDRLVEIHALVQEVRQTHPRVFFCALGEDAQRMASEWICRLAVEGIEASMDYSGRSLKSQMKQADRSEAPMVVMLGDNELAEGQAVIRDMSDKTQRKVPMEGLLDLIRSAA</sequence>
<keyword evidence="6 9" id="KW-0648">Protein biosynthesis</keyword>
<gene>
    <name evidence="9" type="primary">hisS</name>
    <name evidence="12" type="ORF">ENS29_13460</name>
</gene>
<comment type="catalytic activity">
    <reaction evidence="8 9">
        <text>tRNA(His) + L-histidine + ATP = L-histidyl-tRNA(His) + AMP + diphosphate + H(+)</text>
        <dbReference type="Rhea" id="RHEA:17313"/>
        <dbReference type="Rhea" id="RHEA-COMP:9665"/>
        <dbReference type="Rhea" id="RHEA-COMP:9689"/>
        <dbReference type="ChEBI" id="CHEBI:15378"/>
        <dbReference type="ChEBI" id="CHEBI:30616"/>
        <dbReference type="ChEBI" id="CHEBI:33019"/>
        <dbReference type="ChEBI" id="CHEBI:57595"/>
        <dbReference type="ChEBI" id="CHEBI:78442"/>
        <dbReference type="ChEBI" id="CHEBI:78527"/>
        <dbReference type="ChEBI" id="CHEBI:456215"/>
        <dbReference type="EC" id="6.1.1.21"/>
    </reaction>
</comment>
<keyword evidence="7 9" id="KW-0030">Aminoacyl-tRNA synthetase</keyword>
<dbReference type="InterPro" id="IPR033656">
    <property type="entry name" value="HisRS_anticodon"/>
</dbReference>
<evidence type="ECO:0000256" key="9">
    <source>
        <dbReference type="HAMAP-Rule" id="MF_00127"/>
    </source>
</evidence>
<dbReference type="CDD" id="cd00859">
    <property type="entry name" value="HisRS_anticodon"/>
    <property type="match status" value="1"/>
</dbReference>
<dbReference type="Pfam" id="PF13393">
    <property type="entry name" value="tRNA-synt_His"/>
    <property type="match status" value="1"/>
</dbReference>
<evidence type="ECO:0000256" key="8">
    <source>
        <dbReference type="ARBA" id="ARBA00047639"/>
    </source>
</evidence>